<keyword evidence="1" id="KW-0175">Coiled coil</keyword>
<organism evidence="4 5">
    <name type="scientific">Pararge aegeria aegeria</name>
    <dbReference type="NCBI Taxonomy" id="348720"/>
    <lineage>
        <taxon>Eukaryota</taxon>
        <taxon>Metazoa</taxon>
        <taxon>Ecdysozoa</taxon>
        <taxon>Arthropoda</taxon>
        <taxon>Hexapoda</taxon>
        <taxon>Insecta</taxon>
        <taxon>Pterygota</taxon>
        <taxon>Neoptera</taxon>
        <taxon>Endopterygota</taxon>
        <taxon>Lepidoptera</taxon>
        <taxon>Glossata</taxon>
        <taxon>Ditrysia</taxon>
        <taxon>Papilionoidea</taxon>
        <taxon>Nymphalidae</taxon>
        <taxon>Satyrinae</taxon>
        <taxon>Satyrini</taxon>
        <taxon>Parargina</taxon>
        <taxon>Pararge</taxon>
    </lineage>
</organism>
<dbReference type="InterPro" id="IPR027417">
    <property type="entry name" value="P-loop_NTPase"/>
</dbReference>
<dbReference type="OrthoDB" id="2285229at2759"/>
<feature type="compositionally biased region" description="Basic and acidic residues" evidence="2">
    <location>
        <begin position="277"/>
        <end position="288"/>
    </location>
</feature>
<dbReference type="CDD" id="cd18042">
    <property type="entry name" value="DEXXQc_SETX"/>
    <property type="match status" value="1"/>
</dbReference>
<dbReference type="InterPro" id="IPR041677">
    <property type="entry name" value="DNA2/NAM7_AAA_11"/>
</dbReference>
<dbReference type="InterPro" id="IPR045055">
    <property type="entry name" value="DNA2/NAM7-like"/>
</dbReference>
<dbReference type="InterPro" id="IPR041679">
    <property type="entry name" value="DNA2/NAM7-like_C"/>
</dbReference>
<evidence type="ECO:0000259" key="3">
    <source>
        <dbReference type="PROSITE" id="PS50006"/>
    </source>
</evidence>
<reference evidence="4" key="1">
    <citation type="submission" date="2022-03" db="EMBL/GenBank/DDBJ databases">
        <authorList>
            <person name="Lindestad O."/>
        </authorList>
    </citation>
    <scope>NUCLEOTIDE SEQUENCE</scope>
</reference>
<feature type="region of interest" description="Disordered" evidence="2">
    <location>
        <begin position="426"/>
        <end position="474"/>
    </location>
</feature>
<evidence type="ECO:0000256" key="1">
    <source>
        <dbReference type="SAM" id="Coils"/>
    </source>
</evidence>
<name>A0A8S4RQT8_9NEOP</name>
<dbReference type="GO" id="GO:0004386">
    <property type="term" value="F:helicase activity"/>
    <property type="evidence" value="ECO:0007669"/>
    <property type="project" value="InterPro"/>
</dbReference>
<dbReference type="SUPFAM" id="SSF52540">
    <property type="entry name" value="P-loop containing nucleoside triphosphate hydrolases"/>
    <property type="match status" value="1"/>
</dbReference>
<keyword evidence="5" id="KW-1185">Reference proteome</keyword>
<feature type="compositionally biased region" description="Basic and acidic residues" evidence="2">
    <location>
        <begin position="440"/>
        <end position="457"/>
    </location>
</feature>
<feature type="region of interest" description="Disordered" evidence="2">
    <location>
        <begin position="266"/>
        <end position="296"/>
    </location>
</feature>
<dbReference type="Pfam" id="PF13087">
    <property type="entry name" value="AAA_12"/>
    <property type="match status" value="1"/>
</dbReference>
<proteinExistence type="predicted"/>
<dbReference type="Gene3D" id="2.60.200.20">
    <property type="match status" value="1"/>
</dbReference>
<dbReference type="PROSITE" id="PS50006">
    <property type="entry name" value="FHA_DOMAIN"/>
    <property type="match status" value="1"/>
</dbReference>
<dbReference type="EMBL" id="CAKXAJ010025428">
    <property type="protein sequence ID" value="CAH2239299.1"/>
    <property type="molecule type" value="Genomic_DNA"/>
</dbReference>
<dbReference type="GO" id="GO:0001147">
    <property type="term" value="F:transcription termination site sequence-specific DNA binding"/>
    <property type="evidence" value="ECO:0007669"/>
    <property type="project" value="TreeGrafter"/>
</dbReference>
<feature type="region of interest" description="Disordered" evidence="2">
    <location>
        <begin position="551"/>
        <end position="584"/>
    </location>
</feature>
<feature type="domain" description="FHA" evidence="3">
    <location>
        <begin position="24"/>
        <end position="73"/>
    </location>
</feature>
<evidence type="ECO:0000256" key="2">
    <source>
        <dbReference type="SAM" id="MobiDB-lite"/>
    </source>
</evidence>
<dbReference type="Pfam" id="PF00498">
    <property type="entry name" value="FHA"/>
    <property type="match status" value="1"/>
</dbReference>
<gene>
    <name evidence="4" type="primary">jg6873</name>
    <name evidence="4" type="ORF">PAEG_LOCUS16087</name>
</gene>
<dbReference type="SMART" id="SM00240">
    <property type="entry name" value="FHA"/>
    <property type="match status" value="1"/>
</dbReference>
<dbReference type="PANTHER" id="PTHR10887:SF495">
    <property type="entry name" value="HELICASE SENATAXIN ISOFORM X1-RELATED"/>
    <property type="match status" value="1"/>
</dbReference>
<dbReference type="InterPro" id="IPR047187">
    <property type="entry name" value="SF1_C_Upf1"/>
</dbReference>
<accession>A0A8S4RQT8</accession>
<dbReference type="PANTHER" id="PTHR10887">
    <property type="entry name" value="DNA2/NAM7 HELICASE FAMILY"/>
    <property type="match status" value="1"/>
</dbReference>
<dbReference type="SUPFAM" id="SSF49879">
    <property type="entry name" value="SMAD/FHA domain"/>
    <property type="match status" value="1"/>
</dbReference>
<dbReference type="Pfam" id="PF13086">
    <property type="entry name" value="AAA_11"/>
    <property type="match status" value="1"/>
</dbReference>
<dbReference type="Gene3D" id="3.40.50.300">
    <property type="entry name" value="P-loop containing nucleotide triphosphate hydrolases"/>
    <property type="match status" value="2"/>
</dbReference>
<dbReference type="InterPro" id="IPR008984">
    <property type="entry name" value="SMAD_FHA_dom_sf"/>
</dbReference>
<evidence type="ECO:0000313" key="5">
    <source>
        <dbReference type="Proteomes" id="UP000838756"/>
    </source>
</evidence>
<protein>
    <submittedName>
        <fullName evidence="4">Jg6873 protein</fullName>
    </submittedName>
</protein>
<comment type="caution">
    <text evidence="4">The sequence shown here is derived from an EMBL/GenBank/DDBJ whole genome shotgun (WGS) entry which is preliminary data.</text>
</comment>
<dbReference type="Proteomes" id="UP000838756">
    <property type="component" value="Unassembled WGS sequence"/>
</dbReference>
<dbReference type="GO" id="GO:0006369">
    <property type="term" value="P:termination of RNA polymerase II transcription"/>
    <property type="evidence" value="ECO:0007669"/>
    <property type="project" value="TreeGrafter"/>
</dbReference>
<sequence>MAKWKLSRQTFGNDVFELTEGDKVTIGRGLNNNITLSSIVISRNHCILDVKRDEVSITDLKSSNGIYVGLKRIPSNIPYILTKSDVIGFGWTVGAQLPKINDEEKYVFKLEKCLTSISQRIQFQDNELDDIEAEIASLDAIKISPKTKELSPIFHRKLQLKRKLNLKVENDKISKEILHTEVAQIHDNVIDLVSESENETNKRQDCAAKKIKLEPDNKDEIKQTIKSENEDFQYEAFNVKQEYLGYNDEPIEIISDSDSESEHWFRRLSQSSPGKPLKNDIRERKTDTGPEDGSYSQIDDVFEIKDDEYDDEEFLQDLISIPLQPPANELCNEESSGLLTKEVPQEIIDKPNTELGDIPPDSNIIKEFKKIGTRDTILENIFNEDSSTKEVDNVLSADVLDLIDGPVTHIQQNNNRASKMIKMIEPLNKSKKKSHSVLPKKSESKSKSSKARKDSSSKKITNSQKEERKKKLKQIACKDKDIDDTQKDLANNANKPVINVKVTTSNRGAFLTDVNHATIKPTKRKNCPLEGKDRNRIGSPKYETITSVKSNLSKSDEPITEKIKKSKEQPEQKEAGINSNTESLKFQRIVDTDTRTPFKSLKPLTEKEESCLGKPVSKVEPLPPKKPKKTVSFSKQLHETRVFEIEPGHKMKKTSLAKTALVDIQNRKIFSLEKITLITILRWNPHWLNEQMKIADPPPILSTKSPPMTICHSFDSHRRYIKVVGDLLLMEIWEIITQNFNRKFNQNNEFQFRIETCPLEPPTQDRHILLSNMTVNLSLPTSDIKRLPRIGDILILEFGFENARCSRFVYVHNIRYLPSPPNNKNSFFSLSLNATFTDKMKLLKPGELIIGRSLAHLKNELGLFEAIEYLHESPLSEAILRPEPRHYRKTELYKNINLDTQWTMELNPSQKLAVSNSVSAALGDRPGIQMVQGPPGTGKSGVICAIVMTYFYNASGKKHQNRDKILICATSNAAVDELVIRLLKIRQSLPKTERFGMVRVGRLESMHERAADISSQRLAQRDAERSQCDYAPGAVEEISHLQAKINMWKAAQRDAKNPERVAYCQSRVKNIENRLTLLRSSVGSSTGPLTGSHLIEAEKRSIDGADIVVSTLSSSLHSKMRGLKGRIALCIVDEAGQAIEPQTLIPLTLDVRNLTLIGDPQQLPGYIQSQRAKNHGLGESLFARLTSCSEQWLESPVVLLDHQYRMHAAIADYPNRAFYDGRVRTVPPPEIGLDAPPYLVLGISSGDKAQGASGANETEGWVVARLAVALAKEARARSLTFAILTPYCAQRELLRETLRSLQAPSEPRVEVNSVDSFQGQERDVVVLSLARSNGVGFLEDAGRMNVMLTRARQHLFICLNPMAFVNDFQWQTLIDDARKRNVYKTLPNTLCQPSSPRESSSSILSYVLNPKSSYQKR</sequence>
<feature type="coiled-coil region" evidence="1">
    <location>
        <begin position="114"/>
        <end position="141"/>
    </location>
</feature>
<dbReference type="GO" id="GO:0016604">
    <property type="term" value="C:nuclear body"/>
    <property type="evidence" value="ECO:0007669"/>
    <property type="project" value="TreeGrafter"/>
</dbReference>
<dbReference type="CDD" id="cd18808">
    <property type="entry name" value="SF1_C_Upf1"/>
    <property type="match status" value="1"/>
</dbReference>
<feature type="compositionally biased region" description="Basic and acidic residues" evidence="2">
    <location>
        <begin position="554"/>
        <end position="574"/>
    </location>
</feature>
<evidence type="ECO:0000313" key="4">
    <source>
        <dbReference type="EMBL" id="CAH2239299.1"/>
    </source>
</evidence>
<dbReference type="InterPro" id="IPR000253">
    <property type="entry name" value="FHA_dom"/>
</dbReference>